<organism evidence="3 4">
    <name type="scientific">Candidozyma haemuli</name>
    <dbReference type="NCBI Taxonomy" id="45357"/>
    <lineage>
        <taxon>Eukaryota</taxon>
        <taxon>Fungi</taxon>
        <taxon>Dikarya</taxon>
        <taxon>Ascomycota</taxon>
        <taxon>Saccharomycotina</taxon>
        <taxon>Pichiomycetes</taxon>
        <taxon>Metschnikowiaceae</taxon>
        <taxon>Candidozyma</taxon>
    </lineage>
</organism>
<keyword evidence="1" id="KW-1133">Transmembrane helix</keyword>
<dbReference type="Proteomes" id="UP000244309">
    <property type="component" value="Unassembled WGS sequence"/>
</dbReference>
<proteinExistence type="predicted"/>
<feature type="signal peptide" evidence="2">
    <location>
        <begin position="1"/>
        <end position="19"/>
    </location>
</feature>
<dbReference type="VEuPathDB" id="FungiDB:CXQ85_001129"/>
<keyword evidence="1" id="KW-0472">Membrane</keyword>
<accession>A0A2V1ALR9</accession>
<feature type="transmembrane region" description="Helical" evidence="1">
    <location>
        <begin position="178"/>
        <end position="195"/>
    </location>
</feature>
<evidence type="ECO:0000313" key="3">
    <source>
        <dbReference type="EMBL" id="PVH18839.1"/>
    </source>
</evidence>
<keyword evidence="4" id="KW-1185">Reference proteome</keyword>
<keyword evidence="1" id="KW-0812">Transmembrane</keyword>
<feature type="chain" id="PRO_5016030862" evidence="2">
    <location>
        <begin position="20"/>
        <end position="274"/>
    </location>
</feature>
<name>A0A2V1ALR9_9ASCO</name>
<protein>
    <submittedName>
        <fullName evidence="3">Uncharacterized protein</fullName>
    </submittedName>
</protein>
<sequence>MIGSGLLFIYLLYPAQSHALIICTVDSPDTWYDYFRSVLEAFEKISPGCTDGMAASIPNNWSRGKTVYFYSFFGFFKADITASIRLLGYSGKPPLHRIMHDIVSVMMEEQVPGKQKSRYFASSWMKQFNRAYNKCKHVLEVYKKDLMNFNEGEDIDGNAIEVFTALETKIRDARKETVFLRFVFALLFLNFLWFWSSLDLYVINVSLLVSTLVYLTCFYVQKGRIPASKVGLLNMTEGRYNHRFLIVRIVCLQALATVIRIYRFYYEDSGSFFY</sequence>
<evidence type="ECO:0000256" key="1">
    <source>
        <dbReference type="SAM" id="Phobius"/>
    </source>
</evidence>
<keyword evidence="2" id="KW-0732">Signal</keyword>
<dbReference type="RefSeq" id="XP_025339779.1">
    <property type="nucleotide sequence ID" value="XM_025484848.1"/>
</dbReference>
<comment type="caution">
    <text evidence="3">The sequence shown here is derived from an EMBL/GenBank/DDBJ whole genome shotgun (WGS) entry which is preliminary data.</text>
</comment>
<evidence type="ECO:0000313" key="4">
    <source>
        <dbReference type="Proteomes" id="UP000244309"/>
    </source>
</evidence>
<dbReference type="EMBL" id="PKFO01000001">
    <property type="protein sequence ID" value="PVH18839.1"/>
    <property type="molecule type" value="Genomic_DNA"/>
</dbReference>
<evidence type="ECO:0000256" key="2">
    <source>
        <dbReference type="SAM" id="SignalP"/>
    </source>
</evidence>
<reference evidence="3 4" key="1">
    <citation type="submission" date="2017-12" db="EMBL/GenBank/DDBJ databases">
        <title>Genome Sequence of a Multidrug-Resistant Candida haemulonii Isolate from a Patient with Chronic Leg Ulcers in Israel.</title>
        <authorList>
            <person name="Chow N.A."/>
            <person name="Gade L."/>
            <person name="Batra D."/>
            <person name="Rowe L.A."/>
            <person name="Ben-Ami R."/>
            <person name="Loparev V.N."/>
            <person name="Litvintseva A.P."/>
        </authorList>
    </citation>
    <scope>NUCLEOTIDE SEQUENCE [LARGE SCALE GENOMIC DNA]</scope>
    <source>
        <strain evidence="3 4">B11899</strain>
    </source>
</reference>
<feature type="transmembrane region" description="Helical" evidence="1">
    <location>
        <begin position="67"/>
        <end position="87"/>
    </location>
</feature>
<feature type="transmembrane region" description="Helical" evidence="1">
    <location>
        <begin position="201"/>
        <end position="220"/>
    </location>
</feature>
<dbReference type="GeneID" id="37006460"/>
<feature type="transmembrane region" description="Helical" evidence="1">
    <location>
        <begin position="245"/>
        <end position="265"/>
    </location>
</feature>
<dbReference type="AlphaFoldDB" id="A0A2V1ALR9"/>
<gene>
    <name evidence="3" type="ORF">CXQ85_001129</name>
</gene>